<dbReference type="KEGG" id="fop:FNB79_05245"/>
<proteinExistence type="predicted"/>
<dbReference type="OrthoDB" id="1452903at2"/>
<evidence type="ECO:0000313" key="1">
    <source>
        <dbReference type="EMBL" id="QDO93405.1"/>
    </source>
</evidence>
<name>A0A516GPG2_9FLAO</name>
<dbReference type="EMBL" id="CP041637">
    <property type="protein sequence ID" value="QDO93405.1"/>
    <property type="molecule type" value="Genomic_DNA"/>
</dbReference>
<gene>
    <name evidence="1" type="ORF">FNB79_05245</name>
</gene>
<reference evidence="1 2" key="1">
    <citation type="submission" date="2019-07" db="EMBL/GenBank/DDBJ databases">
        <title>Genome sequencing for Formosa sp. PS13.</title>
        <authorList>
            <person name="Park S.-J."/>
        </authorList>
    </citation>
    <scope>NUCLEOTIDE SEQUENCE [LARGE SCALE GENOMIC DNA]</scope>
    <source>
        <strain evidence="1 2">PS13</strain>
    </source>
</reference>
<dbReference type="AlphaFoldDB" id="A0A516GPG2"/>
<keyword evidence="2" id="KW-1185">Reference proteome</keyword>
<evidence type="ECO:0000313" key="2">
    <source>
        <dbReference type="Proteomes" id="UP000319209"/>
    </source>
</evidence>
<protein>
    <submittedName>
        <fullName evidence="1">Uncharacterized protein</fullName>
    </submittedName>
</protein>
<dbReference type="Proteomes" id="UP000319209">
    <property type="component" value="Chromosome"/>
</dbReference>
<organism evidence="1 2">
    <name type="scientific">Formosa sediminum</name>
    <dbReference type="NCBI Taxonomy" id="2594004"/>
    <lineage>
        <taxon>Bacteria</taxon>
        <taxon>Pseudomonadati</taxon>
        <taxon>Bacteroidota</taxon>
        <taxon>Flavobacteriia</taxon>
        <taxon>Flavobacteriales</taxon>
        <taxon>Flavobacteriaceae</taxon>
        <taxon>Formosa</taxon>
    </lineage>
</organism>
<sequence length="157" mass="17761">MKVKGILIIVICATVWSCGVNKHLDSSNLISDIEAYISKVDSDNSLEESTVEGALTDTEGFEDIGTFKSHRRFNPTTKTLYRIENIENIENTGDTRAERYYFRDNSLVAVRVNSSPTNNKNIYLNEGKIISSSNIDLEEAELLIVKGERFKNEYKSK</sequence>
<dbReference type="RefSeq" id="WP_143380309.1">
    <property type="nucleotide sequence ID" value="NZ_CP041637.1"/>
</dbReference>
<accession>A0A516GPG2</accession>